<dbReference type="GO" id="GO:0004359">
    <property type="term" value="F:glutaminase activity"/>
    <property type="evidence" value="ECO:0007669"/>
    <property type="project" value="UniProtKB-UniRule"/>
</dbReference>
<name>A0AA37UEG2_9MICO</name>
<proteinExistence type="inferred from homology"/>
<dbReference type="PANTHER" id="PTHR21343">
    <property type="entry name" value="DETHIOBIOTIN SYNTHETASE"/>
    <property type="match status" value="1"/>
</dbReference>
<reference evidence="4 5" key="1">
    <citation type="journal article" date="2014" name="Int. J. Syst. Evol. Microbiol.">
        <title>Complete genome sequence of Corynebacterium casei LMG S-19264T (=DSM 44701T), isolated from a smear-ripened cheese.</title>
        <authorList>
            <consortium name="US DOE Joint Genome Institute (JGI-PGF)"/>
            <person name="Walter F."/>
            <person name="Albersmeier A."/>
            <person name="Kalinowski J."/>
            <person name="Ruckert C."/>
        </authorList>
    </citation>
    <scope>NUCLEOTIDE SEQUENCE [LARGE SCALE GENOMIC DNA]</scope>
    <source>
        <strain evidence="4 5">NBRC 112289</strain>
    </source>
</reference>
<dbReference type="Proteomes" id="UP001157160">
    <property type="component" value="Unassembled WGS sequence"/>
</dbReference>
<accession>A0AA37UEG2</accession>
<comment type="caution">
    <text evidence="2">Lacks conserved residue(s) required for the propagation of feature annotation.</text>
</comment>
<evidence type="ECO:0000256" key="2">
    <source>
        <dbReference type="HAMAP-Rule" id="MF_02213"/>
    </source>
</evidence>
<evidence type="ECO:0000313" key="4">
    <source>
        <dbReference type="EMBL" id="GMA27668.1"/>
    </source>
</evidence>
<dbReference type="EMBL" id="BSUL01000001">
    <property type="protein sequence ID" value="GMA27668.1"/>
    <property type="molecule type" value="Genomic_DNA"/>
</dbReference>
<gene>
    <name evidence="2" type="primary">gatD</name>
    <name evidence="4" type="ORF">GCM10025874_09210</name>
</gene>
<keyword evidence="2" id="KW-0961">Cell wall biogenesis/degradation</keyword>
<evidence type="ECO:0000256" key="1">
    <source>
        <dbReference type="ARBA" id="ARBA00022962"/>
    </source>
</evidence>
<evidence type="ECO:0000313" key="5">
    <source>
        <dbReference type="Proteomes" id="UP001157160"/>
    </source>
</evidence>
<feature type="binding site" evidence="2">
    <location>
        <position position="127"/>
    </location>
    <ligand>
        <name>substrate</name>
    </ligand>
</feature>
<dbReference type="InterPro" id="IPR029062">
    <property type="entry name" value="Class_I_gatase-like"/>
</dbReference>
<feature type="domain" description="CobB/CobQ-like glutamine amidotransferase" evidence="3">
    <location>
        <begin position="45"/>
        <end position="194"/>
    </location>
</feature>
<dbReference type="GO" id="GO:0140282">
    <property type="term" value="F:carbon-nitrogen ligase activity on lipid II"/>
    <property type="evidence" value="ECO:0007669"/>
    <property type="project" value="UniProtKB-UniRule"/>
</dbReference>
<comment type="caution">
    <text evidence="4">The sequence shown here is derived from an EMBL/GenBank/DDBJ whole genome shotgun (WGS) entry which is preliminary data.</text>
</comment>
<keyword evidence="2" id="KW-0573">Peptidoglycan synthesis</keyword>
<evidence type="ECO:0000259" key="3">
    <source>
        <dbReference type="Pfam" id="PF07685"/>
    </source>
</evidence>
<dbReference type="PROSITE" id="PS51274">
    <property type="entry name" value="GATASE_COBBQ"/>
    <property type="match status" value="1"/>
</dbReference>
<dbReference type="SUPFAM" id="SSF52317">
    <property type="entry name" value="Class I glutamine amidotransferase-like"/>
    <property type="match status" value="1"/>
</dbReference>
<dbReference type="EC" id="3.5.1.2" evidence="2"/>
<dbReference type="InterPro" id="IPR043702">
    <property type="entry name" value="Lipid_II_synth_GatD"/>
</dbReference>
<comment type="catalytic activity">
    <reaction evidence="2">
        <text>beta-D-GlcNAc-(1-&gt;4)-Mur2Ac(oyl-L-Ala-gamma-D-Glu-L-Lys-D-Ala-D-Ala)-di-trans,octa-cis-undecaprenyl diphosphate + L-glutamine + ATP + H2O = beta-D-GlcNAc-(1-&gt;4)-Mur2Ac(oyl-L-Ala-D-isoglutaminyl-L-Lys-D-Ala-D-Ala)-di-trans,octa-cis-undecaprenyl diphosphate + L-glutamate + ADP + phosphate + H(+)</text>
        <dbReference type="Rhea" id="RHEA:57928"/>
        <dbReference type="ChEBI" id="CHEBI:15377"/>
        <dbReference type="ChEBI" id="CHEBI:15378"/>
        <dbReference type="ChEBI" id="CHEBI:29985"/>
        <dbReference type="ChEBI" id="CHEBI:30616"/>
        <dbReference type="ChEBI" id="CHEBI:43474"/>
        <dbReference type="ChEBI" id="CHEBI:58359"/>
        <dbReference type="ChEBI" id="CHEBI:60033"/>
        <dbReference type="ChEBI" id="CHEBI:62233"/>
        <dbReference type="ChEBI" id="CHEBI:456216"/>
        <dbReference type="EC" id="6.3.5.13"/>
    </reaction>
</comment>
<keyword evidence="2" id="KW-0378">Hydrolase</keyword>
<comment type="subunit">
    <text evidence="2">Forms a heterodimer with MurT.</text>
</comment>
<comment type="pathway">
    <text evidence="2">Cell wall biogenesis; peptidoglycan biosynthesis.</text>
</comment>
<comment type="similarity">
    <text evidence="2">Belongs to the CobB/CobQ family. GatD subfamily.</text>
</comment>
<keyword evidence="2" id="KW-0436">Ligase</keyword>
<dbReference type="InterPro" id="IPR011698">
    <property type="entry name" value="GATase_3"/>
</dbReference>
<protein>
    <recommendedName>
        <fullName evidence="2">Lipid II isoglutaminyl synthase (glutamine-hydrolyzing) subunit GatD</fullName>
        <ecNumber evidence="2">6.3.5.13</ecNumber>
    </recommendedName>
    <alternativeName>
        <fullName evidence="2">Lipid II isoglutaminyl synthase glutaminase subunit</fullName>
        <ecNumber evidence="2">3.5.1.2</ecNumber>
    </alternativeName>
</protein>
<comment type="catalytic activity">
    <reaction evidence="2">
        <text>L-glutamine + H2O = L-glutamate + NH4(+)</text>
        <dbReference type="Rhea" id="RHEA:15889"/>
        <dbReference type="ChEBI" id="CHEBI:15377"/>
        <dbReference type="ChEBI" id="CHEBI:28938"/>
        <dbReference type="ChEBI" id="CHEBI:29985"/>
        <dbReference type="ChEBI" id="CHEBI:58359"/>
        <dbReference type="EC" id="3.5.1.2"/>
    </reaction>
</comment>
<keyword evidence="1 2" id="KW-0315">Glutamine amidotransferase</keyword>
<comment type="function">
    <text evidence="2">The lipid II isoglutaminyl synthase complex catalyzes the formation of alpha-D-isoglutamine in the cell wall lipid II stem peptide. The GatD subunit catalyzes the hydrolysis of glutamine to glutamate and ammonia. The resulting ammonia molecule is channeled to the active site of MurT.</text>
</comment>
<sequence length="245" mass="25478">MSLTILELFAQHLNVNGDTGNGFVLRTRLGWAGIDAEVVTYDLGEELPSDAPDLVTLGHGPVSAQRAIATDLARIAPTLRAWAADGVPFLAVNGGYQMLGSELRLEDGGVLPGAGLVDLRVELGAKRHVGKSYVVDSPLGRLVGVENQGATVHLGAGVPPLGTIVLGSGNRIGRAEGVHQGNVIGTYLHGPVLAVNPLLADHLAGLAAERAGLHYSRTAEHERVDLLALETRRTLLQGTGLGPDA</sequence>
<keyword evidence="2" id="KW-0133">Cell shape</keyword>
<dbReference type="GO" id="GO:0009252">
    <property type="term" value="P:peptidoglycan biosynthetic process"/>
    <property type="evidence" value="ECO:0007669"/>
    <property type="project" value="UniProtKB-UniRule"/>
</dbReference>
<dbReference type="Gene3D" id="3.40.50.880">
    <property type="match status" value="1"/>
</dbReference>
<feature type="active site" evidence="2">
    <location>
        <position position="189"/>
    </location>
</feature>
<organism evidence="4 5">
    <name type="scientific">Arenivirga flava</name>
    <dbReference type="NCBI Taxonomy" id="1930060"/>
    <lineage>
        <taxon>Bacteria</taxon>
        <taxon>Bacillati</taxon>
        <taxon>Actinomycetota</taxon>
        <taxon>Actinomycetes</taxon>
        <taxon>Micrococcales</taxon>
        <taxon>Microbacteriaceae</taxon>
        <taxon>Arenivirga</taxon>
    </lineage>
</organism>
<dbReference type="Pfam" id="PF07685">
    <property type="entry name" value="GATase_3"/>
    <property type="match status" value="1"/>
</dbReference>
<dbReference type="GO" id="GO:0008360">
    <property type="term" value="P:regulation of cell shape"/>
    <property type="evidence" value="ECO:0007669"/>
    <property type="project" value="UniProtKB-KW"/>
</dbReference>
<dbReference type="PANTHER" id="PTHR21343:SF9">
    <property type="entry name" value="LIPID II ISOGLUTAMINYL SYNTHASE (GLUTAMINE-HYDROLYZING) SUBUNIT GATD"/>
    <property type="match status" value="1"/>
</dbReference>
<dbReference type="AlphaFoldDB" id="A0AA37UEG2"/>
<dbReference type="EC" id="6.3.5.13" evidence="2"/>
<dbReference type="RefSeq" id="WP_284230441.1">
    <property type="nucleotide sequence ID" value="NZ_BSUL01000001.1"/>
</dbReference>
<keyword evidence="5" id="KW-1185">Reference proteome</keyword>
<dbReference type="HAMAP" id="MF_02213">
    <property type="entry name" value="Lipid_II_synth_GatD"/>
    <property type="match status" value="1"/>
</dbReference>
<dbReference type="GO" id="GO:0071555">
    <property type="term" value="P:cell wall organization"/>
    <property type="evidence" value="ECO:0007669"/>
    <property type="project" value="UniProtKB-KW"/>
</dbReference>